<keyword evidence="2" id="KW-1003">Cell membrane</keyword>
<feature type="transmembrane region" description="Helical" evidence="6">
    <location>
        <begin position="37"/>
        <end position="61"/>
    </location>
</feature>
<evidence type="ECO:0000256" key="2">
    <source>
        <dbReference type="ARBA" id="ARBA00022475"/>
    </source>
</evidence>
<dbReference type="PIRSF" id="PIRSF035875">
    <property type="entry name" value="RNase_BN"/>
    <property type="match status" value="1"/>
</dbReference>
<protein>
    <submittedName>
        <fullName evidence="7">Uncharacterized protein</fullName>
    </submittedName>
</protein>
<dbReference type="InterPro" id="IPR017039">
    <property type="entry name" value="Virul_fac_BrkB"/>
</dbReference>
<dbReference type="NCBIfam" id="TIGR00765">
    <property type="entry name" value="yihY_not_rbn"/>
    <property type="match status" value="1"/>
</dbReference>
<accession>A0A644XDK5</accession>
<feature type="transmembrane region" description="Helical" evidence="6">
    <location>
        <begin position="97"/>
        <end position="116"/>
    </location>
</feature>
<comment type="caution">
    <text evidence="7">The sequence shown here is derived from an EMBL/GenBank/DDBJ whole genome shotgun (WGS) entry which is preliminary data.</text>
</comment>
<keyword evidence="3 6" id="KW-0812">Transmembrane</keyword>
<evidence type="ECO:0000313" key="7">
    <source>
        <dbReference type="EMBL" id="MPM14310.1"/>
    </source>
</evidence>
<gene>
    <name evidence="7" type="ORF">SDC9_60672</name>
</gene>
<dbReference type="AlphaFoldDB" id="A0A644XDK5"/>
<comment type="subcellular location">
    <subcellularLocation>
        <location evidence="1">Cell membrane</location>
        <topology evidence="1">Multi-pass membrane protein</topology>
    </subcellularLocation>
</comment>
<feature type="transmembrane region" description="Helical" evidence="6">
    <location>
        <begin position="214"/>
        <end position="235"/>
    </location>
</feature>
<organism evidence="7">
    <name type="scientific">bioreactor metagenome</name>
    <dbReference type="NCBI Taxonomy" id="1076179"/>
    <lineage>
        <taxon>unclassified sequences</taxon>
        <taxon>metagenomes</taxon>
        <taxon>ecological metagenomes</taxon>
    </lineage>
</organism>
<proteinExistence type="predicted"/>
<keyword evidence="5 6" id="KW-0472">Membrane</keyword>
<dbReference type="GO" id="GO:0005886">
    <property type="term" value="C:plasma membrane"/>
    <property type="evidence" value="ECO:0007669"/>
    <property type="project" value="UniProtKB-SubCell"/>
</dbReference>
<name>A0A644XDK5_9ZZZZ</name>
<evidence type="ECO:0000256" key="5">
    <source>
        <dbReference type="ARBA" id="ARBA00023136"/>
    </source>
</evidence>
<feature type="transmembrane region" description="Helical" evidence="6">
    <location>
        <begin position="136"/>
        <end position="160"/>
    </location>
</feature>
<dbReference type="PANTHER" id="PTHR30213:SF0">
    <property type="entry name" value="UPF0761 MEMBRANE PROTEIN YIHY"/>
    <property type="match status" value="1"/>
</dbReference>
<reference evidence="7" key="1">
    <citation type="submission" date="2019-08" db="EMBL/GenBank/DDBJ databases">
        <authorList>
            <person name="Kucharzyk K."/>
            <person name="Murdoch R.W."/>
            <person name="Higgins S."/>
            <person name="Loffler F."/>
        </authorList>
    </citation>
    <scope>NUCLEOTIDE SEQUENCE</scope>
</reference>
<evidence type="ECO:0000256" key="4">
    <source>
        <dbReference type="ARBA" id="ARBA00022989"/>
    </source>
</evidence>
<keyword evidence="4 6" id="KW-1133">Transmembrane helix</keyword>
<evidence type="ECO:0000256" key="6">
    <source>
        <dbReference type="SAM" id="Phobius"/>
    </source>
</evidence>
<dbReference type="PANTHER" id="PTHR30213">
    <property type="entry name" value="INNER MEMBRANE PROTEIN YHJD"/>
    <property type="match status" value="1"/>
</dbReference>
<evidence type="ECO:0000256" key="1">
    <source>
        <dbReference type="ARBA" id="ARBA00004651"/>
    </source>
</evidence>
<evidence type="ECO:0000256" key="3">
    <source>
        <dbReference type="ARBA" id="ARBA00022692"/>
    </source>
</evidence>
<feature type="transmembrane region" description="Helical" evidence="6">
    <location>
        <begin position="255"/>
        <end position="279"/>
    </location>
</feature>
<dbReference type="Pfam" id="PF03631">
    <property type="entry name" value="Virul_fac_BrkB"/>
    <property type="match status" value="1"/>
</dbReference>
<feature type="transmembrane region" description="Helical" evidence="6">
    <location>
        <begin position="180"/>
        <end position="202"/>
    </location>
</feature>
<sequence length="294" mass="32872">MSKPYLPTLPKNKLWRGLYLLVRRYLRHNVSIQGAALAFYLLFAIFPMLIFASSLLGLLHLDVGAILKDLGEFLPKVAVNFIGVYLVHVQANANVRLLLFGLVFSIYFPMRAANTLMRSVRTAYHLGPPRHAAAHFVRTLVYTILLLLALALTLVLMSVNNTVLSYAVENFHLPPFAAKLWATLRFPLVAVVACFALLALYAITQDTRQPWRNLLPGVVSSLFGWLVLSGIYAVYMERMANYSLLYGSIGTAMALLVWMYLSATALIMGAELNGTLISLRREGKDSFSFEQEEP</sequence>
<dbReference type="EMBL" id="VSSQ01002258">
    <property type="protein sequence ID" value="MPM14310.1"/>
    <property type="molecule type" value="Genomic_DNA"/>
</dbReference>